<evidence type="ECO:0000313" key="3">
    <source>
        <dbReference type="EMBL" id="KPJ05615.1"/>
    </source>
</evidence>
<evidence type="ECO:0000256" key="2">
    <source>
        <dbReference type="SAM" id="SignalP"/>
    </source>
</evidence>
<organism evidence="3 4">
    <name type="scientific">Papilio xuthus</name>
    <name type="common">Asian swallowtail butterfly</name>
    <dbReference type="NCBI Taxonomy" id="66420"/>
    <lineage>
        <taxon>Eukaryota</taxon>
        <taxon>Metazoa</taxon>
        <taxon>Ecdysozoa</taxon>
        <taxon>Arthropoda</taxon>
        <taxon>Hexapoda</taxon>
        <taxon>Insecta</taxon>
        <taxon>Pterygota</taxon>
        <taxon>Neoptera</taxon>
        <taxon>Endopterygota</taxon>
        <taxon>Lepidoptera</taxon>
        <taxon>Glossata</taxon>
        <taxon>Ditrysia</taxon>
        <taxon>Papilionoidea</taxon>
        <taxon>Papilionidae</taxon>
        <taxon>Papilioninae</taxon>
        <taxon>Papilio</taxon>
    </lineage>
</organism>
<feature type="chain" id="PRO_5005857304" description="Clip domain-containing protein" evidence="2">
    <location>
        <begin position="20"/>
        <end position="597"/>
    </location>
</feature>
<evidence type="ECO:0000256" key="1">
    <source>
        <dbReference type="SAM" id="MobiDB-lite"/>
    </source>
</evidence>
<protein>
    <recommendedName>
        <fullName evidence="5">Clip domain-containing protein</fullName>
    </recommendedName>
</protein>
<proteinExistence type="predicted"/>
<name>A0A0N0PAC5_PAPXU</name>
<dbReference type="Proteomes" id="UP000053268">
    <property type="component" value="Unassembled WGS sequence"/>
</dbReference>
<feature type="region of interest" description="Disordered" evidence="1">
    <location>
        <begin position="132"/>
        <end position="156"/>
    </location>
</feature>
<feature type="compositionally biased region" description="Basic and acidic residues" evidence="1">
    <location>
        <begin position="26"/>
        <end position="40"/>
    </location>
</feature>
<dbReference type="AlphaFoldDB" id="A0A0N0PAC5"/>
<evidence type="ECO:0008006" key="5">
    <source>
        <dbReference type="Google" id="ProtNLM"/>
    </source>
</evidence>
<keyword evidence="4" id="KW-1185">Reference proteome</keyword>
<gene>
    <name evidence="3" type="ORF">RR46_01677</name>
</gene>
<sequence length="597" mass="66451">MVKLTVILIGVLAIHFINGAPNEKVKDLHRSGHHEPKLNDESYSEVDNDEVDSKRETQRQKRWYNNFPYTPSYVRPYDQGSELEDNLSYIRLRLQEILDMAKSPPPPPPPPAFYPVYVPIYIPQPQCGCNPTTTEEPTTKAPTIKPTTTTPNETVPNLHERLPEMEDERQNWGILVNNTLSDYDDDDGSRPISLTPIIPGDDDGIPAPPVEHGSKQADINDVETSLLLQQTTTASPVIFEEPSTPAGRPDACDSAIMSCCFGLDRTYKCVQSRGCRDRSIGPNPCNRQTVLSVLSRMAINCVAKLLAICCYVGSVTAWNSPHEYDQIKSLSNQIENLKSLINQPNTPSYKYNYAPPVAWDNNYKNSDYERYLKQQYILPILNSLSDISQQIIRNINDKTQQQNINVPFTIPTRPNFGDVRDQSSLFNPPFGTASGWGAASYGESQGQNGGGSSYSLSNPISFNSPYSGGFGSLKPPVIPSRFPSISNRHPGEYDDNRNWGLVADDDETTTPKPPKECKCEEQNKNITSLAEKLRLKTTEANPVTCKAVILLCCVPGNNEEHRKECFAEHGCPRSYSTGIACLPVLIQAVYTDIYGKL</sequence>
<dbReference type="EMBL" id="KQ458665">
    <property type="protein sequence ID" value="KPJ05615.1"/>
    <property type="molecule type" value="Genomic_DNA"/>
</dbReference>
<evidence type="ECO:0000313" key="4">
    <source>
        <dbReference type="Proteomes" id="UP000053268"/>
    </source>
</evidence>
<accession>A0A0N0PAC5</accession>
<feature type="signal peptide" evidence="2">
    <location>
        <begin position="1"/>
        <end position="19"/>
    </location>
</feature>
<keyword evidence="2" id="KW-0732">Signal</keyword>
<feature type="region of interest" description="Disordered" evidence="1">
    <location>
        <begin position="26"/>
        <end position="59"/>
    </location>
</feature>
<reference evidence="3 4" key="1">
    <citation type="journal article" date="2015" name="Nat. Commun.">
        <title>Outbred genome sequencing and CRISPR/Cas9 gene editing in butterflies.</title>
        <authorList>
            <person name="Li X."/>
            <person name="Fan D."/>
            <person name="Zhang W."/>
            <person name="Liu G."/>
            <person name="Zhang L."/>
            <person name="Zhao L."/>
            <person name="Fang X."/>
            <person name="Chen L."/>
            <person name="Dong Y."/>
            <person name="Chen Y."/>
            <person name="Ding Y."/>
            <person name="Zhao R."/>
            <person name="Feng M."/>
            <person name="Zhu Y."/>
            <person name="Feng Y."/>
            <person name="Jiang X."/>
            <person name="Zhu D."/>
            <person name="Xiang H."/>
            <person name="Feng X."/>
            <person name="Li S."/>
            <person name="Wang J."/>
            <person name="Zhang G."/>
            <person name="Kronforst M.R."/>
            <person name="Wang W."/>
        </authorList>
    </citation>
    <scope>NUCLEOTIDE SEQUENCE [LARGE SCALE GENOMIC DNA]</scope>
    <source>
        <strain evidence="3">Ya'a_city_454_Px</strain>
        <tissue evidence="3">Whole body</tissue>
    </source>
</reference>